<dbReference type="Gene3D" id="6.10.140.1230">
    <property type="match status" value="1"/>
</dbReference>
<comment type="caution">
    <text evidence="1">The sequence shown here is derived from an EMBL/GenBank/DDBJ whole genome shotgun (WGS) entry which is preliminary data.</text>
</comment>
<dbReference type="InterPro" id="IPR036388">
    <property type="entry name" value="WH-like_DNA-bd_sf"/>
</dbReference>
<dbReference type="RefSeq" id="WP_014557528.1">
    <property type="nucleotide sequence ID" value="NZ_JADEZV010000005.1"/>
</dbReference>
<dbReference type="Proteomes" id="UP000652307">
    <property type="component" value="Unassembled WGS sequence"/>
</dbReference>
<name>A0A843ACG4_9CREN</name>
<dbReference type="Gene3D" id="1.10.10.10">
    <property type="entry name" value="Winged helix-like DNA-binding domain superfamily/Winged helix DNA-binding domain"/>
    <property type="match status" value="1"/>
</dbReference>
<proteinExistence type="predicted"/>
<organism evidence="1 2">
    <name type="scientific">Fervidicoccus fontis</name>
    <dbReference type="NCBI Taxonomy" id="683846"/>
    <lineage>
        <taxon>Archaea</taxon>
        <taxon>Thermoproteota</taxon>
        <taxon>Thermoprotei</taxon>
        <taxon>Fervidicoccales</taxon>
        <taxon>Fervidicoccaceae</taxon>
        <taxon>Fervidicoccus</taxon>
    </lineage>
</organism>
<gene>
    <name evidence="1" type="ORF">IOK49_06400</name>
</gene>
<protein>
    <recommendedName>
        <fullName evidence="3">Cell division protein CdvB</fullName>
    </recommendedName>
</protein>
<evidence type="ECO:0000313" key="2">
    <source>
        <dbReference type="Proteomes" id="UP000652307"/>
    </source>
</evidence>
<dbReference type="SUPFAM" id="SSF46785">
    <property type="entry name" value="Winged helix' DNA-binding domain"/>
    <property type="match status" value="1"/>
</dbReference>
<dbReference type="InterPro" id="IPR036390">
    <property type="entry name" value="WH_DNA-bd_sf"/>
</dbReference>
<evidence type="ECO:0008006" key="3">
    <source>
        <dbReference type="Google" id="ProtNLM"/>
    </source>
</evidence>
<dbReference type="EMBL" id="JADEZV010000005">
    <property type="protein sequence ID" value="MBE9391694.1"/>
    <property type="molecule type" value="Genomic_DNA"/>
</dbReference>
<dbReference type="GeneID" id="12449461"/>
<evidence type="ECO:0000313" key="1">
    <source>
        <dbReference type="EMBL" id="MBE9391694.1"/>
    </source>
</evidence>
<dbReference type="AlphaFoldDB" id="A0A843ACG4"/>
<dbReference type="OMA" id="IVKKWIL"/>
<accession>A0A843ACG4</accession>
<reference evidence="1" key="1">
    <citation type="submission" date="2020-10" db="EMBL/GenBank/DDBJ databases">
        <title>Fervidococcus fontis strain 3639Fd - the first crenarchaeon capable of growth on lipids.</title>
        <authorList>
            <person name="Kochetkova T.V."/>
            <person name="Elcheninov A.G."/>
            <person name="Toschakov S.V."/>
            <person name="Kublanov I.V."/>
        </authorList>
    </citation>
    <scope>NUCLEOTIDE SEQUENCE</scope>
    <source>
        <strain evidence="1">3639Fd</strain>
    </source>
</reference>
<sequence>MGLSIDRDEKKAGLLGWLKNIFGSPKNYTWEDMIQDVIVRLKDEGEKFDELEYRTKKRIQELTDRIVENLKKYDSPNIKEDEKRTYHNLAKMYAEEVYELRNFLKAILFTKISFERVIQRLQTVRDYKDFQAALGPVSKMLAGVKNEISAIFPKVGETLDEINRNITDMMISTSNSMGGFNTNQTFMINEDVEKIIQEAWKLADSNVEKMLPEPKKLIQQTTQITNLSTQQSTQREINQQKSIVNKTEKIQLEAQTSSSSYNIEIVENIILNEIKKTGGKLNIQEITTNYGIDKEKIYEALYNLKKKGKIEIKDNPK</sequence>